<name>A0A0J6ICN2_COCPO</name>
<reference evidence="10" key="3">
    <citation type="journal article" date="2010" name="Genome Res.">
        <title>Population genomic sequencing of Coccidioides fungi reveals recent hybridization and transposon control.</title>
        <authorList>
            <person name="Neafsey D.E."/>
            <person name="Barker B.M."/>
            <person name="Sharpton T.J."/>
            <person name="Stajich J.E."/>
            <person name="Park D.J."/>
            <person name="Whiston E."/>
            <person name="Hung C.-Y."/>
            <person name="McMahan C."/>
            <person name="White J."/>
            <person name="Sykes S."/>
            <person name="Heiman D."/>
            <person name="Young S."/>
            <person name="Zeng Q."/>
            <person name="Abouelleil A."/>
            <person name="Aftuck L."/>
            <person name="Bessette D."/>
            <person name="Brown A."/>
            <person name="FitzGerald M."/>
            <person name="Lui A."/>
            <person name="Macdonald J.P."/>
            <person name="Priest M."/>
            <person name="Orbach M.J."/>
            <person name="Galgiani J.N."/>
            <person name="Kirkland T.N."/>
            <person name="Cole G.T."/>
            <person name="Birren B.W."/>
            <person name="Henn M.R."/>
            <person name="Taylor J.W."/>
            <person name="Rounsley S.D."/>
        </authorList>
    </citation>
    <scope>NUCLEOTIDE SEQUENCE [LARGE SCALE GENOMIC DNA]</scope>
    <source>
        <strain evidence="10">RMSCC 3488</strain>
    </source>
</reference>
<dbReference type="OrthoDB" id="414175at2759"/>
<comment type="subcellular location">
    <subcellularLocation>
        <location evidence="1">Membrane</location>
        <topology evidence="1">Single-pass type II membrane protein</topology>
    </subcellularLocation>
</comment>
<keyword evidence="6 7" id="KW-0472">Membrane</keyword>
<evidence type="ECO:0000256" key="4">
    <source>
        <dbReference type="ARBA" id="ARBA00022968"/>
    </source>
</evidence>
<comment type="similarity">
    <text evidence="2">Belongs to the glycosyltransferase 31 family. Beta3-Gal-T subfamily.</text>
</comment>
<dbReference type="GO" id="GO:0016020">
    <property type="term" value="C:membrane"/>
    <property type="evidence" value="ECO:0007669"/>
    <property type="project" value="UniProtKB-SubCell"/>
</dbReference>
<evidence type="ECO:0000259" key="8">
    <source>
        <dbReference type="Pfam" id="PF00024"/>
    </source>
</evidence>
<dbReference type="EMBL" id="DS268111">
    <property type="protein sequence ID" value="KMM69457.1"/>
    <property type="molecule type" value="Genomic_DNA"/>
</dbReference>
<evidence type="ECO:0000256" key="1">
    <source>
        <dbReference type="ARBA" id="ARBA00004606"/>
    </source>
</evidence>
<evidence type="ECO:0000313" key="10">
    <source>
        <dbReference type="Proteomes" id="UP000054567"/>
    </source>
</evidence>
<dbReference type="VEuPathDB" id="FungiDB:CPAG_05772"/>
<dbReference type="Gene3D" id="3.90.550.50">
    <property type="match status" value="1"/>
</dbReference>
<organism evidence="9 10">
    <name type="scientific">Coccidioides posadasii RMSCC 3488</name>
    <dbReference type="NCBI Taxonomy" id="454284"/>
    <lineage>
        <taxon>Eukaryota</taxon>
        <taxon>Fungi</taxon>
        <taxon>Dikarya</taxon>
        <taxon>Ascomycota</taxon>
        <taxon>Pezizomycotina</taxon>
        <taxon>Eurotiomycetes</taxon>
        <taxon>Eurotiomycetidae</taxon>
        <taxon>Onygenales</taxon>
        <taxon>Onygenaceae</taxon>
        <taxon>Coccidioides</taxon>
    </lineage>
</organism>
<evidence type="ECO:0000256" key="2">
    <source>
        <dbReference type="ARBA" id="ARBA00006462"/>
    </source>
</evidence>
<gene>
    <name evidence="9" type="ORF">CPAG_05772</name>
</gene>
<feature type="transmembrane region" description="Helical" evidence="7">
    <location>
        <begin position="53"/>
        <end position="71"/>
    </location>
</feature>
<proteinExistence type="inferred from homology"/>
<reference evidence="10" key="2">
    <citation type="journal article" date="2009" name="Genome Res.">
        <title>Comparative genomic analyses of the human fungal pathogens Coccidioides and their relatives.</title>
        <authorList>
            <person name="Sharpton T.J."/>
            <person name="Stajich J.E."/>
            <person name="Rounsley S.D."/>
            <person name="Gardner M.J."/>
            <person name="Wortman J.R."/>
            <person name="Jordar V.S."/>
            <person name="Maiti R."/>
            <person name="Kodira C.D."/>
            <person name="Neafsey D.E."/>
            <person name="Zeng Q."/>
            <person name="Hung C.-Y."/>
            <person name="McMahan C."/>
            <person name="Muszewska A."/>
            <person name="Grynberg M."/>
            <person name="Mandel M.A."/>
            <person name="Kellner E.M."/>
            <person name="Barker B.M."/>
            <person name="Galgiani J.N."/>
            <person name="Orbach M.J."/>
            <person name="Kirkland T.N."/>
            <person name="Cole G.T."/>
            <person name="Henn M.R."/>
            <person name="Birren B.W."/>
            <person name="Taylor J.W."/>
        </authorList>
    </citation>
    <scope>NUCLEOTIDE SEQUENCE [LARGE SCALE GENOMIC DNA]</scope>
    <source>
        <strain evidence="10">RMSCC 3488</strain>
    </source>
</reference>
<evidence type="ECO:0000256" key="3">
    <source>
        <dbReference type="ARBA" id="ARBA00022692"/>
    </source>
</evidence>
<dbReference type="PANTHER" id="PTHR23033:SF40">
    <property type="entry name" value="APPLE DOMAIN-CONTAINING PROTEIN"/>
    <property type="match status" value="1"/>
</dbReference>
<dbReference type="InterPro" id="IPR003609">
    <property type="entry name" value="Pan_app"/>
</dbReference>
<evidence type="ECO:0000313" key="9">
    <source>
        <dbReference type="EMBL" id="KMM69457.1"/>
    </source>
</evidence>
<evidence type="ECO:0000256" key="7">
    <source>
        <dbReference type="SAM" id="Phobius"/>
    </source>
</evidence>
<dbReference type="Gene3D" id="3.50.4.10">
    <property type="entry name" value="Hepatocyte Growth Factor"/>
    <property type="match status" value="1"/>
</dbReference>
<keyword evidence="4" id="KW-0735">Signal-anchor</keyword>
<keyword evidence="5 7" id="KW-1133">Transmembrane helix</keyword>
<protein>
    <recommendedName>
        <fullName evidence="8">Apple domain-containing protein</fullName>
    </recommendedName>
</protein>
<evidence type="ECO:0000256" key="6">
    <source>
        <dbReference type="ARBA" id="ARBA00023136"/>
    </source>
</evidence>
<dbReference type="Proteomes" id="UP000054567">
    <property type="component" value="Unassembled WGS sequence"/>
</dbReference>
<keyword evidence="3 7" id="KW-0812">Transmembrane</keyword>
<feature type="domain" description="Apple" evidence="8">
    <location>
        <begin position="431"/>
        <end position="472"/>
    </location>
</feature>
<sequence>MSPIAYTTWFAKKNRNFARLRTVASIHIVHLHLPLTPAPFTGKCEFCGGRLRWRFLVLTLPASLFLLWTALPYDSSIRLALRFNLNALGSPFTSQRLFVKPPAFPVTISKDAGIILKSGFGTKDRISAWLESHQERSFVDILVVGDFATQPGQHYNYSGRQLNVHDMLALMLENGSLPPGLSHPRLLKYSNLTAAIATGDTNLALELSKSFGWELDAMKVVIFYRAEHQLVDPFDLFLGLSWPINACHLKKLYILADDDTYIVAPSLEGFLGHFDSNLCYYLGNPVGDYRGRFAHGGSSVILSQATMRRLFGNPEIVSAAHEESLSETWGDKLLATTLIKLGIYLEEGYSRFFNGEPPRSAKLRSDRFCIAIMAFHGLSPLAMLQTGRMFRHAVKPVRWIDLLSIYQALLPDTFTKQSIRQNWDHVGSLDESTKSINVPTAGHCGEACHADSSFCLAWTWELDTQACHMSPWVIVGDNAPGKASGLNTSRVKKLATTC</sequence>
<dbReference type="PANTHER" id="PTHR23033">
    <property type="entry name" value="BETA1,3-GALACTOSYLTRANSFERASE"/>
    <property type="match status" value="1"/>
</dbReference>
<dbReference type="AlphaFoldDB" id="A0A0J6ICN2"/>
<dbReference type="InterPro" id="IPR026050">
    <property type="entry name" value="C1GALT1/C1GALT1_chp1"/>
</dbReference>
<accession>A0A0J6ICN2</accession>
<dbReference type="Pfam" id="PF00024">
    <property type="entry name" value="PAN_1"/>
    <property type="match status" value="1"/>
</dbReference>
<evidence type="ECO:0000256" key="5">
    <source>
        <dbReference type="ARBA" id="ARBA00022989"/>
    </source>
</evidence>
<reference evidence="9 10" key="1">
    <citation type="submission" date="2007-06" db="EMBL/GenBank/DDBJ databases">
        <title>The Genome Sequence of Coccidioides posadasii RMSCC_3488.</title>
        <authorList>
            <consortium name="Coccidioides Genome Resources Consortium"/>
            <consortium name="The Broad Institute Genome Sequencing Platform"/>
            <person name="Henn M.R."/>
            <person name="Sykes S."/>
            <person name="Young S."/>
            <person name="Jaffe D."/>
            <person name="Berlin A."/>
            <person name="Alvarez P."/>
            <person name="Butler J."/>
            <person name="Gnerre S."/>
            <person name="Grabherr M."/>
            <person name="Mauceli E."/>
            <person name="Brockman W."/>
            <person name="Kodira C."/>
            <person name="Alvarado L."/>
            <person name="Zeng Q."/>
            <person name="Crawford M."/>
            <person name="Antoine C."/>
            <person name="Devon K."/>
            <person name="Galgiani J."/>
            <person name="Orsborn K."/>
            <person name="Lewis M.L."/>
            <person name="Nusbaum C."/>
            <person name="Galagan J."/>
            <person name="Birren B."/>
        </authorList>
    </citation>
    <scope>NUCLEOTIDE SEQUENCE [LARGE SCALE GENOMIC DNA]</scope>
    <source>
        <strain evidence="9 10">RMSCC 3488</strain>
    </source>
</reference>